<gene>
    <name evidence="1" type="ORF">H4F98_15160</name>
</gene>
<dbReference type="Proteomes" id="UP000523196">
    <property type="component" value="Unassembled WGS sequence"/>
</dbReference>
<dbReference type="EMBL" id="JACHTF010000020">
    <property type="protein sequence ID" value="MBB1061913.1"/>
    <property type="molecule type" value="Genomic_DNA"/>
</dbReference>
<keyword evidence="2" id="KW-1185">Reference proteome</keyword>
<dbReference type="RefSeq" id="WP_182688677.1">
    <property type="nucleotide sequence ID" value="NZ_JACHTF010000020.1"/>
</dbReference>
<organism evidence="1 2">
    <name type="scientific">Marilutibacter spongiae</name>
    <dbReference type="NCBI Taxonomy" id="2025720"/>
    <lineage>
        <taxon>Bacteria</taxon>
        <taxon>Pseudomonadati</taxon>
        <taxon>Pseudomonadota</taxon>
        <taxon>Gammaproteobacteria</taxon>
        <taxon>Lysobacterales</taxon>
        <taxon>Lysobacteraceae</taxon>
        <taxon>Marilutibacter</taxon>
    </lineage>
</organism>
<comment type="caution">
    <text evidence="1">The sequence shown here is derived from an EMBL/GenBank/DDBJ whole genome shotgun (WGS) entry which is preliminary data.</text>
</comment>
<evidence type="ECO:0000313" key="2">
    <source>
        <dbReference type="Proteomes" id="UP000523196"/>
    </source>
</evidence>
<dbReference type="AlphaFoldDB" id="A0A7W3TP55"/>
<accession>A0A7W3TP55</accession>
<protein>
    <recommendedName>
        <fullName evidence="3">Transcriptional regulator</fullName>
    </recommendedName>
</protein>
<sequence length="103" mass="11134">MTTLQSLSLLQRRALLAALASPSHSFTRQRAGYVAAGAYPKANRSQPLQVETFTKRLMLMLERDYLVESDQPGFPTRFALTAKGLQLAQAIAEATKGPQAGAA</sequence>
<evidence type="ECO:0008006" key="3">
    <source>
        <dbReference type="Google" id="ProtNLM"/>
    </source>
</evidence>
<name>A0A7W3TP55_9GAMM</name>
<evidence type="ECO:0000313" key="1">
    <source>
        <dbReference type="EMBL" id="MBB1061913.1"/>
    </source>
</evidence>
<proteinExistence type="predicted"/>
<reference evidence="1 2" key="1">
    <citation type="submission" date="2020-08" db="EMBL/GenBank/DDBJ databases">
        <authorList>
            <person name="Xu S."/>
            <person name="Li A."/>
        </authorList>
    </citation>
    <scope>NUCLEOTIDE SEQUENCE [LARGE SCALE GENOMIC DNA]</scope>
    <source>
        <strain evidence="1 2">119BY6-57</strain>
    </source>
</reference>